<comment type="caution">
    <text evidence="1">The sequence shown here is derived from an EMBL/GenBank/DDBJ whole genome shotgun (WGS) entry which is preliminary data.</text>
</comment>
<protein>
    <submittedName>
        <fullName evidence="1">Uncharacterized protein</fullName>
    </submittedName>
</protein>
<name>A0ABT2SID1_9FIRM</name>
<dbReference type="Proteomes" id="UP001652338">
    <property type="component" value="Unassembled WGS sequence"/>
</dbReference>
<keyword evidence="2" id="KW-1185">Reference proteome</keyword>
<dbReference type="RefSeq" id="WP_262653034.1">
    <property type="nucleotide sequence ID" value="NZ_JAOQKE010000001.1"/>
</dbReference>
<organism evidence="1 2">
    <name type="scientific">Muricoprocola aceti</name>
    <dbReference type="NCBI Taxonomy" id="2981772"/>
    <lineage>
        <taxon>Bacteria</taxon>
        <taxon>Bacillati</taxon>
        <taxon>Bacillota</taxon>
        <taxon>Clostridia</taxon>
        <taxon>Lachnospirales</taxon>
        <taxon>Lachnospiraceae</taxon>
        <taxon>Muricoprocola</taxon>
    </lineage>
</organism>
<proteinExistence type="predicted"/>
<gene>
    <name evidence="1" type="ORF">OCV47_00555</name>
</gene>
<evidence type="ECO:0000313" key="2">
    <source>
        <dbReference type="Proteomes" id="UP001652338"/>
    </source>
</evidence>
<sequence>MSKKTTNIISVILFLALEALMVCEVNHPAGGAAMLASMMH</sequence>
<accession>A0ABT2SID1</accession>
<evidence type="ECO:0000313" key="1">
    <source>
        <dbReference type="EMBL" id="MCU6723858.1"/>
    </source>
</evidence>
<dbReference type="EMBL" id="JAOQKE010000001">
    <property type="protein sequence ID" value="MCU6723858.1"/>
    <property type="molecule type" value="Genomic_DNA"/>
</dbReference>
<reference evidence="1 2" key="1">
    <citation type="journal article" date="2021" name="ISME Commun">
        <title>Automated analysis of genomic sequences facilitates high-throughput and comprehensive description of bacteria.</title>
        <authorList>
            <person name="Hitch T.C.A."/>
        </authorList>
    </citation>
    <scope>NUCLEOTIDE SEQUENCE [LARGE SCALE GENOMIC DNA]</scope>
    <source>
        <strain evidence="1 2">Sanger_29</strain>
    </source>
</reference>